<evidence type="ECO:0000313" key="1">
    <source>
        <dbReference type="EMBL" id="OLY78412.1"/>
    </source>
</evidence>
<gene>
    <name evidence="1" type="ORF">AYI68_g7538</name>
</gene>
<evidence type="ECO:0000313" key="2">
    <source>
        <dbReference type="Proteomes" id="UP000187455"/>
    </source>
</evidence>
<keyword evidence="2" id="KW-1185">Reference proteome</keyword>
<organism evidence="1 2">
    <name type="scientific">Smittium mucronatum</name>
    <dbReference type="NCBI Taxonomy" id="133383"/>
    <lineage>
        <taxon>Eukaryota</taxon>
        <taxon>Fungi</taxon>
        <taxon>Fungi incertae sedis</taxon>
        <taxon>Zoopagomycota</taxon>
        <taxon>Kickxellomycotina</taxon>
        <taxon>Harpellomycetes</taxon>
        <taxon>Harpellales</taxon>
        <taxon>Legeriomycetaceae</taxon>
        <taxon>Smittium</taxon>
    </lineage>
</organism>
<dbReference type="Proteomes" id="UP000187455">
    <property type="component" value="Unassembled WGS sequence"/>
</dbReference>
<reference evidence="1 2" key="1">
    <citation type="journal article" date="2016" name="Mol. Biol. Evol.">
        <title>Genome-Wide Survey of Gut Fungi (Harpellales) Reveals the First Horizontally Transferred Ubiquitin Gene from a Mosquito Host.</title>
        <authorList>
            <person name="Wang Y."/>
            <person name="White M.M."/>
            <person name="Kvist S."/>
            <person name="Moncalvo J.M."/>
        </authorList>
    </citation>
    <scope>NUCLEOTIDE SEQUENCE [LARGE SCALE GENOMIC DNA]</scope>
    <source>
        <strain evidence="1 2">ALG-7-W6</strain>
    </source>
</reference>
<name>A0A1R0GNE5_9FUNG</name>
<dbReference type="EMBL" id="LSSL01006487">
    <property type="protein sequence ID" value="OLY78412.1"/>
    <property type="molecule type" value="Genomic_DNA"/>
</dbReference>
<comment type="caution">
    <text evidence="1">The sequence shown here is derived from an EMBL/GenBank/DDBJ whole genome shotgun (WGS) entry which is preliminary data.</text>
</comment>
<protein>
    <submittedName>
        <fullName evidence="1">Uncharacterized protein</fullName>
    </submittedName>
</protein>
<proteinExistence type="predicted"/>
<dbReference type="AlphaFoldDB" id="A0A1R0GNE5"/>
<sequence>MQFLHTSNWARELQGLFSLFLYKEIVCVYSLKTLLVRITHVLTLLSPFSPEWLGQMILWPSLLKKGYCSKQ</sequence>
<accession>A0A1R0GNE5</accession>